<sequence length="167" mass="17789">MSKQFTLTSPDIANNASVDPRFEFNGFGCNGQNQSPVLDWSDAPVGTKSFALTVYDPDAPTGSGWWHWFVVDIPADVAQLAANAGARGGAQLPEGARHVRNDYGLFEFGGFCPPPGDKPHRYVFTLHALSVGTLDIPDDASCALAGFMVNANTLAKFSFTGTYGRAA</sequence>
<dbReference type="NCBIfam" id="TIGR00481">
    <property type="entry name" value="YbhB/YbcL family Raf kinase inhibitor-like protein"/>
    <property type="match status" value="1"/>
</dbReference>
<proteinExistence type="predicted"/>
<dbReference type="Gene3D" id="3.90.280.10">
    <property type="entry name" value="PEBP-like"/>
    <property type="match status" value="1"/>
</dbReference>
<dbReference type="AlphaFoldDB" id="A0A7H0GNL3"/>
<dbReference type="PANTHER" id="PTHR30289">
    <property type="entry name" value="UNCHARACTERIZED PROTEIN YBCL-RELATED"/>
    <property type="match status" value="1"/>
</dbReference>
<dbReference type="EMBL" id="CP060783">
    <property type="protein sequence ID" value="QNP49879.1"/>
    <property type="molecule type" value="Genomic_DNA"/>
</dbReference>
<protein>
    <submittedName>
        <fullName evidence="1">YbhB/YbcL family Raf kinase inhibitor-like protein</fullName>
    </submittedName>
</protein>
<dbReference type="PANTHER" id="PTHR30289:SF1">
    <property type="entry name" value="PEBP (PHOSPHATIDYLETHANOLAMINE-BINDING PROTEIN) FAMILY PROTEIN"/>
    <property type="match status" value="1"/>
</dbReference>
<dbReference type="CDD" id="cd00865">
    <property type="entry name" value="PEBP_bact_arch"/>
    <property type="match status" value="1"/>
</dbReference>
<dbReference type="Proteomes" id="UP000516028">
    <property type="component" value="Chromosome"/>
</dbReference>
<dbReference type="SUPFAM" id="SSF49777">
    <property type="entry name" value="PEBP-like"/>
    <property type="match status" value="1"/>
</dbReference>
<dbReference type="InterPro" id="IPR005247">
    <property type="entry name" value="YbhB_YbcL/LppC-like"/>
</dbReference>
<dbReference type="InterPro" id="IPR008914">
    <property type="entry name" value="PEBP"/>
</dbReference>
<dbReference type="KEGG" id="daer:H9K75_08390"/>
<gene>
    <name evidence="1" type="ORF">H9K75_08390</name>
</gene>
<name>A0A7H0GNL3_9BURK</name>
<evidence type="ECO:0000313" key="1">
    <source>
        <dbReference type="EMBL" id="QNP49879.1"/>
    </source>
</evidence>
<evidence type="ECO:0000313" key="2">
    <source>
        <dbReference type="Proteomes" id="UP000516028"/>
    </source>
</evidence>
<accession>A0A7H0GNL3</accession>
<dbReference type="InterPro" id="IPR036610">
    <property type="entry name" value="PEBP-like_sf"/>
</dbReference>
<keyword evidence="2" id="KW-1185">Reference proteome</keyword>
<dbReference type="RefSeq" id="WP_187725419.1">
    <property type="nucleotide sequence ID" value="NZ_CP060783.1"/>
</dbReference>
<reference evidence="1 2" key="1">
    <citation type="submission" date="2020-08" db="EMBL/GenBank/DDBJ databases">
        <title>Genome sequence of Diaphorobacter aerolatus KACC 16536T.</title>
        <authorList>
            <person name="Hyun D.-W."/>
            <person name="Bae J.-W."/>
        </authorList>
    </citation>
    <scope>NUCLEOTIDE SEQUENCE [LARGE SCALE GENOMIC DNA]</scope>
    <source>
        <strain evidence="1 2">KACC 16536</strain>
    </source>
</reference>
<organism evidence="1 2">
    <name type="scientific">Diaphorobacter aerolatus</name>
    <dbReference type="NCBI Taxonomy" id="1288495"/>
    <lineage>
        <taxon>Bacteria</taxon>
        <taxon>Pseudomonadati</taxon>
        <taxon>Pseudomonadota</taxon>
        <taxon>Betaproteobacteria</taxon>
        <taxon>Burkholderiales</taxon>
        <taxon>Comamonadaceae</taxon>
        <taxon>Diaphorobacter</taxon>
    </lineage>
</organism>
<dbReference type="Pfam" id="PF01161">
    <property type="entry name" value="PBP"/>
    <property type="match status" value="1"/>
</dbReference>